<protein>
    <submittedName>
        <fullName evidence="2">Uncharacterized protein</fullName>
    </submittedName>
</protein>
<evidence type="ECO:0000313" key="3">
    <source>
        <dbReference type="Proteomes" id="UP000224006"/>
    </source>
</evidence>
<dbReference type="GeneID" id="40307354"/>
<comment type="caution">
    <text evidence="2">The sequence shown here is derived from an EMBL/GenBank/DDBJ whole genome shotgun (WGS) entry which is preliminary data.</text>
</comment>
<feature type="region of interest" description="Disordered" evidence="1">
    <location>
        <begin position="1078"/>
        <end position="1115"/>
    </location>
</feature>
<organism evidence="2 3">
    <name type="scientific">Besnoitia besnoiti</name>
    <name type="common">Apicomplexan protozoan</name>
    <dbReference type="NCBI Taxonomy" id="94643"/>
    <lineage>
        <taxon>Eukaryota</taxon>
        <taxon>Sar</taxon>
        <taxon>Alveolata</taxon>
        <taxon>Apicomplexa</taxon>
        <taxon>Conoidasida</taxon>
        <taxon>Coccidia</taxon>
        <taxon>Eucoccidiorida</taxon>
        <taxon>Eimeriorina</taxon>
        <taxon>Sarcocystidae</taxon>
        <taxon>Besnoitia</taxon>
    </lineage>
</organism>
<feature type="region of interest" description="Disordered" evidence="1">
    <location>
        <begin position="379"/>
        <end position="402"/>
    </location>
</feature>
<evidence type="ECO:0000313" key="2">
    <source>
        <dbReference type="EMBL" id="PFH31802.1"/>
    </source>
</evidence>
<reference evidence="2 3" key="1">
    <citation type="submission" date="2017-09" db="EMBL/GenBank/DDBJ databases">
        <title>Genome sequencing of Besnoitia besnoiti strain Bb-Ger1.</title>
        <authorList>
            <person name="Schares G."/>
            <person name="Venepally P."/>
            <person name="Lorenzi H.A."/>
        </authorList>
    </citation>
    <scope>NUCLEOTIDE SEQUENCE [LARGE SCALE GENOMIC DNA]</scope>
    <source>
        <strain evidence="2 3">Bb-Ger1</strain>
    </source>
</reference>
<dbReference type="RefSeq" id="XP_029215811.1">
    <property type="nucleotide sequence ID" value="XM_029360996.1"/>
</dbReference>
<feature type="region of interest" description="Disordered" evidence="1">
    <location>
        <begin position="130"/>
        <end position="169"/>
    </location>
</feature>
<feature type="region of interest" description="Disordered" evidence="1">
    <location>
        <begin position="474"/>
        <end position="522"/>
    </location>
</feature>
<name>A0A2A9M8T2_BESBE</name>
<dbReference type="VEuPathDB" id="ToxoDB:BESB_022940"/>
<keyword evidence="3" id="KW-1185">Reference proteome</keyword>
<feature type="compositionally biased region" description="Basic and acidic residues" evidence="1">
    <location>
        <begin position="148"/>
        <end position="161"/>
    </location>
</feature>
<dbReference type="AlphaFoldDB" id="A0A2A9M8T2"/>
<proteinExistence type="predicted"/>
<feature type="compositionally biased region" description="Low complexity" evidence="1">
    <location>
        <begin position="474"/>
        <end position="503"/>
    </location>
</feature>
<feature type="region of interest" description="Disordered" evidence="1">
    <location>
        <begin position="926"/>
        <end position="1002"/>
    </location>
</feature>
<feature type="compositionally biased region" description="Basic and acidic residues" evidence="1">
    <location>
        <begin position="59"/>
        <end position="71"/>
    </location>
</feature>
<feature type="region of interest" description="Disordered" evidence="1">
    <location>
        <begin position="626"/>
        <end position="715"/>
    </location>
</feature>
<gene>
    <name evidence="2" type="ORF">BESB_022940</name>
</gene>
<accession>A0A2A9M8T2</accession>
<feature type="compositionally biased region" description="Pro residues" evidence="1">
    <location>
        <begin position="387"/>
        <end position="402"/>
    </location>
</feature>
<sequence>MTGRTAAEASGRRSARGGEGASAWSGTSRREAQRDRRAAPNKVEALLASPPLPELLNGDARRGKEAEESARRASACAAKAVNGLSRGFASPSFSSLSPTVSSVPSVSAVVLPAPDAAGLSPPLGVASPPASEVGGCGTSTASTASRPRGTELARKQTRTEDAGEAGARPQWHADAAKVGILSHGGRRFWKKRKAGMISLVYENALRSKGVHAYRYDILQGHVSAADGVGFVFANRVPCGKNIQTLWSVFVNRQGTLCKRMGLQLVKQPPPGLGLLEAGSSVFLLVDLDRKLALFQMKNGAGTETEPRLLDFGDMAQGASCSQGYFCVVIAAGDVSVEVSDPSEFRHLYATHVRGAALTSLPSPAAPAFSACRAPVTSPGPSACRSPPRVPPPPPLLASPPRSPLVPLRRGALPAHAPLSPSAFPALFAPPFSAASHASAIPCAPSASAASIASQVSEPSSSSVAAPAASAPLISTPASSSGASATSRRPSTSSSVAASPPLAAVQGPFGPPRAQRSSQAAHAAESRVIGRTLSFSSLPPIPLSSFPSLPAPVPLPTVPPLLSPPSAFSSAVCSLVQQDESASLRLPALPRREAMRSISCASSASSSPSFSSSAFSTVAALLRSPQHLAGGLEPDPPAGARNEKAREATDEDADMSRVQRVTSMPLSSEARAPSPPAQLRLGPITLGGGEPADGLFWSGASGDTVSSSRPVEPKAAESDGWSSLMVAPPFGFPWFGWGSTPSEADADLSKNASTLPSPYSSSSLPAAPASASAFLSSPSATAFASAPGSSAAFSAGIAAPLAPPLFLSHPGDVQRDEAFFPSSASCTFATSPFSFFSSDLSGPNAAAAAVAAAAATQHPSVFLEFERLAATAVGATVLSSENIPPSPFSSPARLVWNNRAAYAHVIAAAAHMTAAAQAIVREAHQCPGPDGAATASWAPMGTAGPGDPAAGTRDEAEKKQTGEGAADAHTHGSGGLSPELDEEQSRPEDGKTSLFHASENGDQTAEKVTRHVGCCAVGFSNAAPHSAECCHGDACARDGQEIVQCSPLGSSPPLMFPLFLPGESRRDVDLLRKEEIVSDKTETAGAGLDGRNSENHRQGSEAGATRFAEAPLRGVK</sequence>
<feature type="compositionally biased region" description="Low complexity" evidence="1">
    <location>
        <begin position="937"/>
        <end position="950"/>
    </location>
</feature>
<dbReference type="KEGG" id="bbes:BESB_022940"/>
<evidence type="ECO:0000256" key="1">
    <source>
        <dbReference type="SAM" id="MobiDB-lite"/>
    </source>
</evidence>
<feature type="region of interest" description="Disordered" evidence="1">
    <location>
        <begin position="1"/>
        <end position="77"/>
    </location>
</feature>
<dbReference type="EMBL" id="NWUJ01000013">
    <property type="protein sequence ID" value="PFH31802.1"/>
    <property type="molecule type" value="Genomic_DNA"/>
</dbReference>
<feature type="compositionally biased region" description="Low complexity" evidence="1">
    <location>
        <begin position="512"/>
        <end position="522"/>
    </location>
</feature>
<feature type="compositionally biased region" description="Basic and acidic residues" evidence="1">
    <location>
        <begin position="28"/>
        <end position="38"/>
    </location>
</feature>
<dbReference type="OrthoDB" id="434755at2759"/>
<feature type="compositionally biased region" description="Basic and acidic residues" evidence="1">
    <location>
        <begin position="951"/>
        <end position="969"/>
    </location>
</feature>
<dbReference type="Proteomes" id="UP000224006">
    <property type="component" value="Chromosome XII"/>
</dbReference>